<accession>A0A4R5KZG5</accession>
<dbReference type="PANTHER" id="PTHR24321">
    <property type="entry name" value="DEHYDROGENASES, SHORT CHAIN"/>
    <property type="match status" value="1"/>
</dbReference>
<gene>
    <name evidence="3" type="ORF">E1809_01905</name>
</gene>
<comment type="similarity">
    <text evidence="1">Belongs to the short-chain dehydrogenases/reductases (SDR) family.</text>
</comment>
<keyword evidence="4" id="KW-1185">Reference proteome</keyword>
<sequence length="259" mass="27480">MNRLQGKVSIITGAGSGIGRGIAEKFAEEGSIVVVADASPAGGEETVELIRAAGGTANFQQVDVTKAEDVERLAQDTIERYGEISVLVNNAGISSGDTLRIHEVTEEAWDRIMNVNLKGVFFCCKYVLPAMLERGGGSIVNIASAAAMGMGPRAAYAASKGGVASLTRSIAFQYGEYNIRANAICPGPVDTPMSRAARANGTYKQAPIVDLCVDRRGEPEDIAYAALYLASDESKYVTSDMMLVDGGAMRLRAEQFRNN</sequence>
<name>A0A4R5KZG5_9MICC</name>
<proteinExistence type="inferred from homology"/>
<dbReference type="InterPro" id="IPR002347">
    <property type="entry name" value="SDR_fam"/>
</dbReference>
<reference evidence="3 4" key="1">
    <citation type="submission" date="2019-03" db="EMBL/GenBank/DDBJ databases">
        <title>Whole genome sequence of Arthrobacter sp JH1-1.</title>
        <authorList>
            <person name="Trinh H.N."/>
        </authorList>
    </citation>
    <scope>NUCLEOTIDE SEQUENCE [LARGE SCALE GENOMIC DNA]</scope>
    <source>
        <strain evidence="3 4">JH1-1</strain>
    </source>
</reference>
<dbReference type="PRINTS" id="PR00080">
    <property type="entry name" value="SDRFAMILY"/>
</dbReference>
<dbReference type="OrthoDB" id="517007at2"/>
<dbReference type="PROSITE" id="PS00061">
    <property type="entry name" value="ADH_SHORT"/>
    <property type="match status" value="1"/>
</dbReference>
<dbReference type="Gene3D" id="3.40.50.720">
    <property type="entry name" value="NAD(P)-binding Rossmann-like Domain"/>
    <property type="match status" value="1"/>
</dbReference>
<evidence type="ECO:0000256" key="2">
    <source>
        <dbReference type="ARBA" id="ARBA00023002"/>
    </source>
</evidence>
<protein>
    <submittedName>
        <fullName evidence="3">SDR family oxidoreductase</fullName>
    </submittedName>
</protein>
<dbReference type="EMBL" id="SMRU01000002">
    <property type="protein sequence ID" value="TDG01297.1"/>
    <property type="molecule type" value="Genomic_DNA"/>
</dbReference>
<dbReference type="RefSeq" id="WP_133202557.1">
    <property type="nucleotide sequence ID" value="NZ_SMRU01000002.1"/>
</dbReference>
<dbReference type="PRINTS" id="PR00081">
    <property type="entry name" value="GDHRDH"/>
</dbReference>
<dbReference type="GO" id="GO:0016491">
    <property type="term" value="F:oxidoreductase activity"/>
    <property type="evidence" value="ECO:0007669"/>
    <property type="project" value="UniProtKB-KW"/>
</dbReference>
<dbReference type="SUPFAM" id="SSF51735">
    <property type="entry name" value="NAD(P)-binding Rossmann-fold domains"/>
    <property type="match status" value="1"/>
</dbReference>
<evidence type="ECO:0000313" key="4">
    <source>
        <dbReference type="Proteomes" id="UP000295511"/>
    </source>
</evidence>
<dbReference type="FunFam" id="3.40.50.720:FF:000084">
    <property type="entry name" value="Short-chain dehydrogenase reductase"/>
    <property type="match status" value="1"/>
</dbReference>
<dbReference type="CDD" id="cd05233">
    <property type="entry name" value="SDR_c"/>
    <property type="match status" value="1"/>
</dbReference>
<dbReference type="InterPro" id="IPR020904">
    <property type="entry name" value="Sc_DH/Rdtase_CS"/>
</dbReference>
<dbReference type="PANTHER" id="PTHR24321:SF8">
    <property type="entry name" value="ESTRADIOL 17-BETA-DEHYDROGENASE 8-RELATED"/>
    <property type="match status" value="1"/>
</dbReference>
<keyword evidence="2" id="KW-0560">Oxidoreductase</keyword>
<evidence type="ECO:0000256" key="1">
    <source>
        <dbReference type="ARBA" id="ARBA00006484"/>
    </source>
</evidence>
<dbReference type="NCBIfam" id="NF005559">
    <property type="entry name" value="PRK07231.1"/>
    <property type="match status" value="1"/>
</dbReference>
<organism evidence="3 4">
    <name type="scientific">Arthrobacter terricola</name>
    <dbReference type="NCBI Taxonomy" id="2547396"/>
    <lineage>
        <taxon>Bacteria</taxon>
        <taxon>Bacillati</taxon>
        <taxon>Actinomycetota</taxon>
        <taxon>Actinomycetes</taxon>
        <taxon>Micrococcales</taxon>
        <taxon>Micrococcaceae</taxon>
        <taxon>Arthrobacter</taxon>
    </lineage>
</organism>
<dbReference type="Pfam" id="PF13561">
    <property type="entry name" value="adh_short_C2"/>
    <property type="match status" value="1"/>
</dbReference>
<dbReference type="InterPro" id="IPR036291">
    <property type="entry name" value="NAD(P)-bd_dom_sf"/>
</dbReference>
<dbReference type="Proteomes" id="UP000295511">
    <property type="component" value="Unassembled WGS sequence"/>
</dbReference>
<dbReference type="AlphaFoldDB" id="A0A4R5KZG5"/>
<evidence type="ECO:0000313" key="3">
    <source>
        <dbReference type="EMBL" id="TDG01297.1"/>
    </source>
</evidence>
<comment type="caution">
    <text evidence="3">The sequence shown here is derived from an EMBL/GenBank/DDBJ whole genome shotgun (WGS) entry which is preliminary data.</text>
</comment>
<dbReference type="NCBIfam" id="NF009466">
    <property type="entry name" value="PRK12826.1-2"/>
    <property type="match status" value="1"/>
</dbReference>